<dbReference type="KEGG" id="mnm:MNVM_07520"/>
<accession>A0A7I7JKD0</accession>
<keyword evidence="3" id="KW-1185">Reference proteome</keyword>
<gene>
    <name evidence="2" type="ORF">MNVM_07520</name>
</gene>
<reference evidence="2 3" key="1">
    <citation type="journal article" date="2019" name="Emerg. Microbes Infect.">
        <title>Comprehensive subspecies identification of 175 nontuberculous mycobacteria species based on 7547 genomic profiles.</title>
        <authorList>
            <person name="Matsumoto Y."/>
            <person name="Kinjo T."/>
            <person name="Motooka D."/>
            <person name="Nabeya D."/>
            <person name="Jung N."/>
            <person name="Uechi K."/>
            <person name="Horii T."/>
            <person name="Iida T."/>
            <person name="Fujita J."/>
            <person name="Nakamura S."/>
        </authorList>
    </citation>
    <scope>NUCLEOTIDE SEQUENCE [LARGE SCALE GENOMIC DNA]</scope>
    <source>
        <strain evidence="2 3">JCM 6391</strain>
    </source>
</reference>
<dbReference type="AlphaFoldDB" id="A0A7I7JKD0"/>
<protein>
    <recommendedName>
        <fullName evidence="1">Acyl-CoA dehydrogenase/oxidase N-terminal domain-containing protein</fullName>
    </recommendedName>
</protein>
<dbReference type="Proteomes" id="UP000466997">
    <property type="component" value="Chromosome"/>
</dbReference>
<dbReference type="GO" id="GO:0016627">
    <property type="term" value="F:oxidoreductase activity, acting on the CH-CH group of donors"/>
    <property type="evidence" value="ECO:0007669"/>
    <property type="project" value="InterPro"/>
</dbReference>
<dbReference type="InterPro" id="IPR013786">
    <property type="entry name" value="AcylCoA_DH/ox_N"/>
</dbReference>
<proteinExistence type="predicted"/>
<evidence type="ECO:0000313" key="3">
    <source>
        <dbReference type="Proteomes" id="UP000466997"/>
    </source>
</evidence>
<dbReference type="InterPro" id="IPR037069">
    <property type="entry name" value="AcylCoA_DH/ox_N_sf"/>
</dbReference>
<dbReference type="InterPro" id="IPR009100">
    <property type="entry name" value="AcylCoA_DH/oxidase_NM_dom_sf"/>
</dbReference>
<dbReference type="Gene3D" id="1.10.540.10">
    <property type="entry name" value="Acyl-CoA dehydrogenase/oxidase, N-terminal domain"/>
    <property type="match status" value="1"/>
</dbReference>
<dbReference type="SUPFAM" id="SSF56645">
    <property type="entry name" value="Acyl-CoA dehydrogenase NM domain-like"/>
    <property type="match status" value="1"/>
</dbReference>
<dbReference type="GO" id="GO:0050660">
    <property type="term" value="F:flavin adenine dinucleotide binding"/>
    <property type="evidence" value="ECO:0007669"/>
    <property type="project" value="InterPro"/>
</dbReference>
<evidence type="ECO:0000313" key="2">
    <source>
        <dbReference type="EMBL" id="BBX11671.1"/>
    </source>
</evidence>
<evidence type="ECO:0000259" key="1">
    <source>
        <dbReference type="Pfam" id="PF02771"/>
    </source>
</evidence>
<sequence length="89" mass="10420">MSQLFPDYRPLWETDQHRELRKHAAEFLRKEATPHQERWVAQHGVDRDFWNKAGDYAMHAVVQEELVYARRFLGAFASSGAQGVEHVLV</sequence>
<feature type="domain" description="Acyl-CoA dehydrogenase/oxidase N-terminal" evidence="1">
    <location>
        <begin position="14"/>
        <end position="57"/>
    </location>
</feature>
<organism evidence="2 3">
    <name type="scientific">Mycobacterium novum</name>
    <dbReference type="NCBI Taxonomy" id="2492438"/>
    <lineage>
        <taxon>Bacteria</taxon>
        <taxon>Bacillati</taxon>
        <taxon>Actinomycetota</taxon>
        <taxon>Actinomycetes</taxon>
        <taxon>Mycobacteriales</taxon>
        <taxon>Mycobacteriaceae</taxon>
        <taxon>Mycobacterium</taxon>
    </lineage>
</organism>
<dbReference type="EMBL" id="AP022562">
    <property type="protein sequence ID" value="BBX11671.1"/>
    <property type="molecule type" value="Genomic_DNA"/>
</dbReference>
<dbReference type="Pfam" id="PF02771">
    <property type="entry name" value="Acyl-CoA_dh_N"/>
    <property type="match status" value="1"/>
</dbReference>
<name>A0A7I7JKD0_9MYCO</name>